<reference evidence="19" key="1">
    <citation type="journal article" date="2016" name="G3 (Bethesda)">
        <title>First Draft Assembly and Annotation of the Genome of a California Endemic Oak Quercus lobata Nee (Fagaceae).</title>
        <authorList>
            <person name="Sork V.L."/>
            <person name="Fitz-Gibbon S.T."/>
            <person name="Puiu D."/>
            <person name="Crepeau M."/>
            <person name="Gugger P.F."/>
            <person name="Sherman R."/>
            <person name="Stevens K."/>
            <person name="Langley C.H."/>
            <person name="Pellegrini M."/>
            <person name="Salzberg S.L."/>
        </authorList>
    </citation>
    <scope>NUCLEOTIDE SEQUENCE [LARGE SCALE GENOMIC DNA]</scope>
    <source>
        <strain evidence="19">cv. SW786</strain>
    </source>
</reference>
<evidence type="ECO:0000256" key="2">
    <source>
        <dbReference type="ARBA" id="ARBA00009970"/>
    </source>
</evidence>
<feature type="region of interest" description="Disordered" evidence="15">
    <location>
        <begin position="1548"/>
        <end position="1590"/>
    </location>
</feature>
<feature type="region of interest" description="Disordered" evidence="15">
    <location>
        <begin position="5016"/>
        <end position="5043"/>
    </location>
</feature>
<dbReference type="Gramene" id="QL02p065183:mrna">
    <property type="protein sequence ID" value="QL02p065183:mrna"/>
    <property type="gene ID" value="QL02p065183"/>
</dbReference>
<comment type="subcellular location">
    <subcellularLocation>
        <location evidence="1">Membrane</location>
        <topology evidence="1">Multi-pass membrane protein</topology>
    </subcellularLocation>
</comment>
<feature type="zinc finger region" description="UBR-type" evidence="13">
    <location>
        <begin position="1598"/>
        <end position="1669"/>
    </location>
</feature>
<dbReference type="InterPro" id="IPR016024">
    <property type="entry name" value="ARM-type_fold"/>
</dbReference>
<dbReference type="PROSITE" id="PS01357">
    <property type="entry name" value="ZF_ZZ_1"/>
    <property type="match status" value="1"/>
</dbReference>
<feature type="region of interest" description="Disordered" evidence="15">
    <location>
        <begin position="3869"/>
        <end position="3921"/>
    </location>
</feature>
<feature type="region of interest" description="UBR4 E3 catalytic module" evidence="14">
    <location>
        <begin position="4632"/>
        <end position="5165"/>
    </location>
</feature>
<accession>A0A7N2KXW4</accession>
<feature type="compositionally biased region" description="Low complexity" evidence="15">
    <location>
        <begin position="4952"/>
        <end position="4966"/>
    </location>
</feature>
<dbReference type="PANTHER" id="PTHR21725">
    <property type="entry name" value="E3 UBIQUITIN-PROTEIN LIGASE UBR4"/>
    <property type="match status" value="1"/>
</dbReference>
<evidence type="ECO:0000256" key="12">
    <source>
        <dbReference type="PROSITE-ProRule" id="PRU00228"/>
    </source>
</evidence>
<comment type="similarity">
    <text evidence="2 14">Belongs to the UBR4 family.</text>
</comment>
<feature type="compositionally biased region" description="Low complexity" evidence="15">
    <location>
        <begin position="5028"/>
        <end position="5040"/>
    </location>
</feature>
<protein>
    <recommendedName>
        <fullName evidence="11">Auxin transport protein BIG</fullName>
    </recommendedName>
</protein>
<dbReference type="Pfam" id="PF00569">
    <property type="entry name" value="ZZ"/>
    <property type="match status" value="1"/>
</dbReference>
<proteinExistence type="inferred from homology"/>
<feature type="domain" description="UBR-type" evidence="17">
    <location>
        <begin position="1598"/>
        <end position="1669"/>
    </location>
</feature>
<keyword evidence="3" id="KW-0217">Developmental protein</keyword>
<keyword evidence="5" id="KW-0479">Metal-binding</keyword>
<sequence length="5167" mass="574291">MAEGDNLFAGLAEALFAGAKPLSPADLLRKLRSEDSIRPALQNFYLILKRGVETSPEDGARLGLQSWNDSQIQAVASIASALASASRSLSVEQAEALIVAVVQQSLEFAVSYLEKSEFNGDDLSIQWVMPYTVASLLFAWRNWLENYSSNVWNMNKLVQLLEIALVDGVDKVSETLQPCSINSLVDLLPTVADCCGIDLDNHVKCSLQGTSCSVEEKPVDRLHMTLASECIQSDRQTSGFIAHALHQNLNKFIFLSQHWAVAHVGCIRRLVLLCKELIAIPAVFDEKTAGTNFSKRLSFSLRILKLLGSLSKDIPYIEYDVQLVQAVASFADVLPILFRPGFEFVNSHAAIDGSFESLILFLLEEFLQLVQVVFCNSSIFQNIQACIVASILDNLDSTVWRYNKSTANLKPPLAFFPRSVLYILKLIYDLKRQTHQPLNWEEFERVLSGSSADLIDSPYCYVHFEKVPLLKRYTVEELLKMIFPSSKQWVDNLMHLIFFLHSEAVKLRPKVERSSSSCAKTISNSELENAVCQEDEALFGDLFSESGRSVGSTDGYDQPPVAINSSSSHSNTPIQAATEMLSFLELSIFSPECYTSIYEDGRKQISRSHIDILLSLLICQGCCSEDRTSDSCGSLREERRNGNIHELCFELLHNLLTHHALSDSLEEYLVEKILNVENDIFVYNDQTLTLLARTLLCRVGLAGSQFRTQIYRGFVCFVLEKAKAISYKCPSLKELIGTLPSVFHIEILLMAFHLSSEGEKATLANLIFSSLRAIEVPTSGFNSTQFSCWALLISRLILVLRHMIFYPHTCPPSLVLDLRSKLREAPHSVSHLPNNMNDYLSSWASVAVNSLVGAWIEEPVISSLINQLIDISALPTSLYRDDQAKGGLCLSWNDIFATFSWILGSWKGKKAAAPEELIIERYVFALCWDFPSVCTASDNLLPFRTGSQALDLSDMAHFFCFTHSFLGCSDAFDRGTSFPGVVVGLIQHLHAMHVPEGIEELGWDFFRNGSWLSLILSILNVGIWRYCIKNKIPGASPWTENTSRDNEYITLSEDLICSIVEAGQIEMLVRLLSSMLERYLQAQQKAFLATVDNDQNNANMFSPLLLLKHSGFDKCFQDELLEKSCTTSSQLDPVLDILLKLDAAIDKRAVGNLSRAYWEFMLHGLPFSPQTASGILVSCILSIRGIISILDGLLRIKNARENIHLETELLGQILGTVMTVRFDRIFGSIHGMCEDIYHILNVGLEVLDYSNLLLIKHMEGFLRDINARGVGDSSIHELIITKAIDTIDSLKKDPSKSAIFQFYVGAEDVSEQVKDQYGLQHGDLLVLIDSLDDCCSELVNVKVLSFFVDLLSGELCPGLKEKIQNKFLGMDSVRLTKWLEKRLLGCIVEASGAVNSAKGSSVSLRESTMNFILCLVSSPSELQSSELQSHFFEAVLVSLDTAFLLFDIHVAKSYFHLVVQLSRGETSMKLLLERAIKLMEKVAGDERLLPGLKFLFSFLGTILSDCGSGKNTPERSAGKSLSTNTHGVGSVTSRLVGSSKNSETLVLSANQEGGSTSIECDATSVDEDEDDGTSDGEVASIDKDEDEDSNSERALASKVCTFTSSGSNFMEQHWYFCYTCDLTVSKGCCSVCAKVCHRGHRVVYSRSSRFFCDCGAGGVRGSNCQCLKPRKFTGSSAAPVRGSSNFQSFLPFTQDGDQLPDSDSDFDEDVNTDIDNSLRLSIPRELQDRIPLLLEELDIEGRVLGLCSSLLPSITSKRDSSLSKDKKIVLGEDKVLSYGVDILQLKKAYKSGSLDLKIKADYSNAKELKSHLASGSLVKTLLSVSVRGRLAVGEGDKVAIFDVGQLIGQATIAPVTADKTNVKPLSKNVVRFEIVHLAFNSVIENYLAVAGYEDCQVLTVNPRGEVTDRLAIELALQGAYIRRVDWVPGSQVQLMVVTNRFVKIYDLSQDNISPMHYFTLQDDIIVDATLYLASQGRMFLIVLSECGSLFRLELSVEGNVGATPLKEIIHVQDKEILAKGSSLYFSSSCKLLFISYQDGTTLIGRLSSDATSLIEISLVYEEQDGKQRPAGLHRWKELLAGSGLFVCFSSLKSNSALAVSIGAHELIAQNLRHAVGSTSPIVGITAYKPLSKDKIHCLVLHDDGSLQIYSHVPVGVDASANATSEKVKKLGSGILSNKAYAGVNPEFPLDFFEKTVLITPDVKLGGEAIRNGDSESAKERLLSEDGFLESPNPTGFKKKGLKGIRKVIYFRVIKDFVDVQASAAGFEITVFNSNPDIVMVGFRVHVGYASANHIPSDITIFQRVVKLDEGMRSWYDIPFTVAESLLADEEFTISVGPTFGGSALPRIDSLDVYGRAKDEFGWKEKMDAVLDMEARVLGSNASLAVSGKKRRSMQSAPVQEQVIADGLKLLSRFYSLCKSQECSRVEEVKQELSNLKCKKLLETIFESDREPLLQAAACRILQAVFPKKEIYYQVKDTMRLLGVVKSTSALSSRLGTGSTAGRWIIEEFTAQMRAVSKIALQRRSNLATFLEMNGSEVVDGLMQVLWGILELEQPDTQTMNNIVISSVELIYCYAECLTLHGKDTGCSVAPAVVLLKQLLFSPNDAVQTSSSLAISSRLLQVPFPKQTMLATDDVVENTVSAPVPSDTTGVNTQVMIEEDSITSSVQYCCDGCSTVPILRRRWHCTICPDFDLCEACYEVLDADRLPPPHSRDHPMTAIPIEIESIGGDGNEFHFTPDDASDTSLLPATADASMQNSAPSIHVLEPSESGEFSTSVTDPVSISASKRAVNSLLLSELLEQLKGWMETTSGVRAIPVMQLFYRLSSAVGGPFIDSSKPKSLDLEKLIKWFLDEINLNKPFNAKTRSSFGEVEILIFMFFTLMLRNWHQPGSDNSTQKSAGTVETNDKSVIQIPPSTSAATQSLDDQDKDDFISQLLRACDSLRQQGFISYLMDILQQLVHVFKSPPVNHDGAHGLGPGSGCGSLLTVRRDLPAGNFSPFFSDSYAKAHRTDIFMDYHRLLLENAFRLVYTLVRPEKQDKSGEREKVYKTSYSKDLKLDGYQDVLCSYINNPHTTFVRRYARRLFLHLCGSKTTYYSVRDSWQFSSEVKKLFKHINKSGGFQKPVSYERSVKIVKCLSTMAEVAGARPRNWQKYCLRHGDVLSFLMNGIFYFGEESVVQTLKLLNLAFYTGKDIGHSLQKTEADSGIGSNKSGTQSLDSKKKKKGEDGIESGSEKSYLDMEAAIDIFTDKGSDALRQFIDSFLLEWNSSSVRAEAKCVLFGVWHHGKQSFKETLLTTLLQKFKFLPMFGQNIVEYTELVTWLLGKVPDISSKQQSTELVDRCLTPDVIRCIFETLHSQNELLANHPNSRIYNTLSGLVEFDGYYLESEPCVACSSPEVPYSRMKLESLKSETKFTDNRIIVKCTGSYTIQTVTMNVHDARKSKSVKVLNLYYNNRPVADLSELKNNWALWKRAKSCHLAFNQTELKVEFPIPITACNFMIELDSFYENLQALSLEPLQCPRCSRPVTDKHGICSNCHENAYQCRQCRNINYENLDSFLCNECGYSKYGRFEFNFMAKPSFTFDNMENDEDMKRNLAAIESESENAHRRYQQLLGFKKPLLKIVSSIGENEMDSQQKDSVQQMMVSLPGPSCKINRKIALLGVLYGEKCKAAFDSVSKSVQTLQGLRRVLMSYLHQKHSDNGVAASRFVVSRSPNNCYGCATTFVTQCLELLQVLSKHPNSKKQLVSSGILSELFENNIHQGPKTARVQARAVLCAFSEGDVSAVTELNSLMQKKVMYCLEHHRSMDIALATREELLLLSEVCSLADEFWESRLRVVFQLLFSSIKLGAKHPAISEHVILPCLRIISQACTPPKPDTADKDQGVAKSAPVSQTKDESNSNVSGSLSGVFSGNKSQPESLERNWDASQKTQDIQLLSYSEWEKGASYLDFVRRQYKVSQAVKGASQRSRPQRHDFLALKYALRWKRRACKTAKGDLSAFELGSWVTELVLSACSQSIRSEMCMLISLLCAQSASRRFRLLNLLVSLLPATLSAGESAAEYFELLFKMIELEDARLFLTVRGCLRTICKLITQEVANIESLERSLHIDISQGFILHKLIELLGKFLEVPNIRSRFMQDNLLSEILEALIVIRGLIVQKTKLISDCNRLLKDLLDSLLLESSENRRQFIRACICGLQIHGEERKGRNSLFILEQLCNLICPSKPEPVYLLVLNKAHTQEEFIRGSMTKNPYSSAEIGPLMRDVKNKICHQLDLLGLLEDDYGMELLVAGNIISLDLSIAQVYEQVWRKSNQSSSTLANSTLLSTTAATSARDCPPMTVTYRLQGLDGEATEPMIKELEEDREESQDPEVEFAIAGAVREYGGLEIILGMIQRLRDDFKSNQEQLVAVLNLLMHCCKIRENRRALLRLGALGILLEASRRAFFVDAMEPAEGILLIVESLTMEANESENISISQSALTVTSEETGTDEQAKKIVLMFLERLSHPLGLKKSNKQQRNTEMVARILPYLTYGEPAAMEALIQHFSPYLQDWGEFDQLEKQHQDNPKDENLAQQAAKQRFSLENFVRVSESLKTSSCGERLKDIILEKGITSVAIRHLSNSFAVSGQAGFKSSAEWAIGLKLPSVPLILSMLTGLSMGHLATQRCIDEGGILPLLHALEGVSGENEIGARAENLLDTLSNKEGKGDGFLEEKVCRLRHATRDEMRRRALRKREEMLQGLGMRQELASDGGERIVVARPILEGLEDVEEEEDGLACMVCREGYSLRPTDLLGVYSYSKRVNLGVGPSGSARGEYVYTTVSYFNIIHFQCHQEAKRADAALKNPKKEWEGATLRNNESLCNSLFPVRGPSVPPQQYNRHVDQYWENLNALGRADGSRLRLLTYDIVLMLARFATGASFSAESRGGGRESNSRFLPFMIQMARYLLDQGNPSQRRSMAKAVSAYLTSSTTDSRPSTPSGTQPSVGTEETVQFMMVNSLLSESYESWLQHRCAFLQRGIYHAYMQHTHGRSVARGSSNSAKVEPGSSSTSPTPESEGADDLLSIIRPMLVYTGLIEQLQQFFKVKKSANVASVKAEGTTASLEGDDESGSVEAWEIVMKERLLNVKEMVGFSKEWLSWLDDINSATDLQEAFDVIGVLADVLSGGVTQCEDFVHAAINAGKG</sequence>
<feature type="compositionally biased region" description="Polar residues" evidence="15">
    <location>
        <begin position="1519"/>
        <end position="1536"/>
    </location>
</feature>
<evidence type="ECO:0000256" key="3">
    <source>
        <dbReference type="ARBA" id="ARBA00022473"/>
    </source>
</evidence>
<dbReference type="SUPFAM" id="SSF101908">
    <property type="entry name" value="Putative isomerase YbhE"/>
    <property type="match status" value="1"/>
</dbReference>
<dbReference type="FunCoup" id="A0A7N2KXW4">
    <property type="interactions" value="3114"/>
</dbReference>
<dbReference type="FunFam" id="3.30.60.90:FF:000010">
    <property type="entry name" value="auxin transport protein BIG"/>
    <property type="match status" value="1"/>
</dbReference>
<evidence type="ECO:0000256" key="10">
    <source>
        <dbReference type="ARBA" id="ARBA00023294"/>
    </source>
</evidence>
<dbReference type="InterPro" id="IPR056530">
    <property type="entry name" value="UBR4-like_dom"/>
</dbReference>
<feature type="region of interest" description="Disordered" evidence="15">
    <location>
        <begin position="1510"/>
        <end position="1536"/>
    </location>
</feature>
<dbReference type="InterPro" id="IPR045189">
    <property type="entry name" value="UBR4-like"/>
</dbReference>
<dbReference type="InterPro" id="IPR003126">
    <property type="entry name" value="Znf_UBR"/>
</dbReference>
<feature type="compositionally biased region" description="Acidic residues" evidence="15">
    <location>
        <begin position="1564"/>
        <end position="1574"/>
    </location>
</feature>
<dbReference type="OMA" id="VHRMEEH"/>
<keyword evidence="4" id="KW-0812">Transmembrane</keyword>
<dbReference type="GO" id="GO:0009926">
    <property type="term" value="P:auxin polar transport"/>
    <property type="evidence" value="ECO:0007669"/>
    <property type="project" value="TreeGrafter"/>
</dbReference>
<dbReference type="PROSITE" id="PS51157">
    <property type="entry name" value="ZF_UBR"/>
    <property type="match status" value="1"/>
</dbReference>
<dbReference type="Gene3D" id="3.30.60.90">
    <property type="match status" value="1"/>
</dbReference>
<evidence type="ECO:0000256" key="11">
    <source>
        <dbReference type="ARBA" id="ARBA00070858"/>
    </source>
</evidence>
<reference evidence="18" key="2">
    <citation type="submission" date="2021-01" db="UniProtKB">
        <authorList>
            <consortium name="EnsemblPlants"/>
        </authorList>
    </citation>
    <scope>IDENTIFICATION</scope>
</reference>
<dbReference type="SUPFAM" id="SSF57850">
    <property type="entry name" value="RING/U-box"/>
    <property type="match status" value="1"/>
</dbReference>
<evidence type="ECO:0000256" key="4">
    <source>
        <dbReference type="ARBA" id="ARBA00022692"/>
    </source>
</evidence>
<dbReference type="InterPro" id="IPR043145">
    <property type="entry name" value="Znf_ZZ_sf"/>
</dbReference>
<evidence type="ECO:0000259" key="17">
    <source>
        <dbReference type="PROSITE" id="PS51157"/>
    </source>
</evidence>
<feature type="compositionally biased region" description="Polar residues" evidence="15">
    <location>
        <begin position="3204"/>
        <end position="3214"/>
    </location>
</feature>
<evidence type="ECO:0000256" key="13">
    <source>
        <dbReference type="PROSITE-ProRule" id="PRU00508"/>
    </source>
</evidence>
<dbReference type="GO" id="GO:0009506">
    <property type="term" value="C:plasmodesma"/>
    <property type="evidence" value="ECO:0007669"/>
    <property type="project" value="TreeGrafter"/>
</dbReference>
<dbReference type="CDD" id="cd02249">
    <property type="entry name" value="ZZ"/>
    <property type="match status" value="1"/>
</dbReference>
<keyword evidence="9" id="KW-0472">Membrane</keyword>
<keyword evidence="6 12" id="KW-0863">Zinc-finger</keyword>
<keyword evidence="10" id="KW-0927">Auxin signaling pathway</keyword>
<evidence type="ECO:0000256" key="1">
    <source>
        <dbReference type="ARBA" id="ARBA00004141"/>
    </source>
</evidence>
<keyword evidence="8" id="KW-1133">Transmembrane helix</keyword>
<dbReference type="GO" id="GO:0005829">
    <property type="term" value="C:cytosol"/>
    <property type="evidence" value="ECO:0007669"/>
    <property type="project" value="TreeGrafter"/>
</dbReference>
<evidence type="ECO:0000313" key="18">
    <source>
        <dbReference type="EnsemblPlants" id="QL02p065183:mrna"/>
    </source>
</evidence>
<dbReference type="GO" id="GO:0016020">
    <property type="term" value="C:membrane"/>
    <property type="evidence" value="ECO:0007669"/>
    <property type="project" value="UniProtKB-SubCell"/>
</dbReference>
<feature type="compositionally biased region" description="Low complexity" evidence="15">
    <location>
        <begin position="3894"/>
        <end position="3908"/>
    </location>
</feature>
<dbReference type="PROSITE" id="PS50135">
    <property type="entry name" value="ZF_ZZ_2"/>
    <property type="match status" value="1"/>
</dbReference>
<evidence type="ECO:0000256" key="5">
    <source>
        <dbReference type="ARBA" id="ARBA00022723"/>
    </source>
</evidence>
<dbReference type="InParanoid" id="A0A7N2KXW4"/>
<evidence type="ECO:0000259" key="16">
    <source>
        <dbReference type="PROSITE" id="PS50135"/>
    </source>
</evidence>
<dbReference type="Pfam" id="PF24079">
    <property type="entry name" value="UBR4"/>
    <property type="match status" value="1"/>
</dbReference>
<dbReference type="Proteomes" id="UP000594261">
    <property type="component" value="Chromosome 2"/>
</dbReference>
<dbReference type="PANTHER" id="PTHR21725:SF1">
    <property type="entry name" value="E3 UBIQUITIN-PROTEIN LIGASE UBR4"/>
    <property type="match status" value="1"/>
</dbReference>
<dbReference type="PROSITE" id="PS52043">
    <property type="entry name" value="UBR4_E3"/>
    <property type="match status" value="1"/>
</dbReference>
<feature type="region of interest" description="Disordered" evidence="15">
    <location>
        <begin position="3199"/>
        <end position="3229"/>
    </location>
</feature>
<evidence type="ECO:0000256" key="14">
    <source>
        <dbReference type="PROSITE-ProRule" id="PRU01388"/>
    </source>
</evidence>
<evidence type="ECO:0000256" key="15">
    <source>
        <dbReference type="SAM" id="MobiDB-lite"/>
    </source>
</evidence>
<evidence type="ECO:0000256" key="9">
    <source>
        <dbReference type="ARBA" id="ARBA00023136"/>
    </source>
</evidence>
<dbReference type="SMART" id="SM00291">
    <property type="entry name" value="ZnF_ZZ"/>
    <property type="match status" value="1"/>
</dbReference>
<keyword evidence="19" id="KW-1185">Reference proteome</keyword>
<feature type="domain" description="ZZ-type" evidence="16">
    <location>
        <begin position="2664"/>
        <end position="2723"/>
    </location>
</feature>
<dbReference type="SUPFAM" id="SSF48371">
    <property type="entry name" value="ARM repeat"/>
    <property type="match status" value="1"/>
</dbReference>
<keyword evidence="7" id="KW-0862">Zinc</keyword>
<evidence type="ECO:0000313" key="19">
    <source>
        <dbReference type="Proteomes" id="UP000594261"/>
    </source>
</evidence>
<dbReference type="SMART" id="SM00396">
    <property type="entry name" value="ZnF_UBR1"/>
    <property type="match status" value="1"/>
</dbReference>
<organism evidence="18 19">
    <name type="scientific">Quercus lobata</name>
    <name type="common">Valley oak</name>
    <dbReference type="NCBI Taxonomy" id="97700"/>
    <lineage>
        <taxon>Eukaryota</taxon>
        <taxon>Viridiplantae</taxon>
        <taxon>Streptophyta</taxon>
        <taxon>Embryophyta</taxon>
        <taxon>Tracheophyta</taxon>
        <taxon>Spermatophyta</taxon>
        <taxon>Magnoliopsida</taxon>
        <taxon>eudicotyledons</taxon>
        <taxon>Gunneridae</taxon>
        <taxon>Pentapetalae</taxon>
        <taxon>rosids</taxon>
        <taxon>fabids</taxon>
        <taxon>Fagales</taxon>
        <taxon>Fagaceae</taxon>
        <taxon>Quercus</taxon>
    </lineage>
</organism>
<feature type="compositionally biased region" description="Polar residues" evidence="15">
    <location>
        <begin position="1548"/>
        <end position="1558"/>
    </location>
</feature>
<feature type="compositionally biased region" description="Polar residues" evidence="15">
    <location>
        <begin position="2888"/>
        <end position="2901"/>
    </location>
</feature>
<feature type="region of interest" description="Disordered" evidence="15">
    <location>
        <begin position="2888"/>
        <end position="2922"/>
    </location>
</feature>
<feature type="compositionally biased region" description="Polar residues" evidence="15">
    <location>
        <begin position="2911"/>
        <end position="2921"/>
    </location>
</feature>
<dbReference type="EnsemblPlants" id="QL02p065183:mrna">
    <property type="protein sequence ID" value="QL02p065183:mrna"/>
    <property type="gene ID" value="QL02p065183"/>
</dbReference>
<dbReference type="CDD" id="cd19681">
    <property type="entry name" value="UBR-box_BIG_like"/>
    <property type="match status" value="1"/>
</dbReference>
<name>A0A7N2KXW4_QUELO</name>
<evidence type="ECO:0000256" key="8">
    <source>
        <dbReference type="ARBA" id="ARBA00022989"/>
    </source>
</evidence>
<evidence type="ECO:0000256" key="7">
    <source>
        <dbReference type="ARBA" id="ARBA00022833"/>
    </source>
</evidence>
<dbReference type="InterPro" id="IPR000433">
    <property type="entry name" value="Znf_ZZ"/>
</dbReference>
<feature type="region of interest" description="Disordered" evidence="15">
    <location>
        <begin position="4945"/>
        <end position="4973"/>
    </location>
</feature>
<dbReference type="Pfam" id="PF13764">
    <property type="entry name" value="E3_UbLigase_R4"/>
    <property type="match status" value="1"/>
</dbReference>
<evidence type="ECO:0000256" key="6">
    <source>
        <dbReference type="ARBA" id="ARBA00022771"/>
    </source>
</evidence>
<dbReference type="GO" id="GO:0009734">
    <property type="term" value="P:auxin-activated signaling pathway"/>
    <property type="evidence" value="ECO:0007669"/>
    <property type="project" value="UniProtKB-KW"/>
</dbReference>
<dbReference type="InterPro" id="IPR025704">
    <property type="entry name" value="E3_Ub_ligase_UBR4_C"/>
</dbReference>
<dbReference type="GO" id="GO:0008270">
    <property type="term" value="F:zinc ion binding"/>
    <property type="evidence" value="ECO:0007669"/>
    <property type="project" value="UniProtKB-KW"/>
</dbReference>